<dbReference type="InterPro" id="IPR000182">
    <property type="entry name" value="GNAT_dom"/>
</dbReference>
<dbReference type="Proteomes" id="UP000004816">
    <property type="component" value="Unassembled WGS sequence"/>
</dbReference>
<dbReference type="HOGENOM" id="CLU_013985_34_2_11"/>
<dbReference type="InterPro" id="IPR016181">
    <property type="entry name" value="Acyl_CoA_acyltransferase"/>
</dbReference>
<reference evidence="2 3" key="1">
    <citation type="journal article" date="2011" name="Stand. Genomic Sci.">
        <title>High quality draft genome sequence of Segniliparus rugosus CDC 945(T)= (ATCC BAA-974(T)).</title>
        <authorList>
            <person name="Earl A.M."/>
            <person name="Desjardins C.A."/>
            <person name="Fitzgerald M.G."/>
            <person name="Arachchi H.M."/>
            <person name="Zeng Q."/>
            <person name="Mehta T."/>
            <person name="Griggs A."/>
            <person name="Birren B.W."/>
            <person name="Toney N.C."/>
            <person name="Carr J."/>
            <person name="Posey J."/>
            <person name="Butler W.R."/>
        </authorList>
    </citation>
    <scope>NUCLEOTIDE SEQUENCE [LARGE SCALE GENOMIC DNA]</scope>
    <source>
        <strain evidence="3">ATCC BAA-974 / DSM 45345 / CCUG 50838 / CIP 108380 / JCM 13579 / CDC 945</strain>
    </source>
</reference>
<dbReference type="SUPFAM" id="SSF55729">
    <property type="entry name" value="Acyl-CoA N-acyltransferases (Nat)"/>
    <property type="match status" value="1"/>
</dbReference>
<sequence length="151" mass="16817">MRVSEETAMIEEIGPGETARGWSAMRELRPHIPDEEVFVSQVDELQRPLGYRLVGVFPEGSDQAVAVAGFRLNYNLVSGKHLYIDDLSTLPEHRGKGHAARLLAWADEEAERLGCGGVELDSGTAPARATAHRQYFKHGYTITSFHFRKPL</sequence>
<dbReference type="Pfam" id="PF00583">
    <property type="entry name" value="Acetyltransf_1"/>
    <property type="match status" value="1"/>
</dbReference>
<dbReference type="STRING" id="679197.HMPREF9336_03150"/>
<evidence type="ECO:0000313" key="2">
    <source>
        <dbReference type="EMBL" id="EFV11957.2"/>
    </source>
</evidence>
<name>E5XUH8_SEGRC</name>
<feature type="domain" description="N-acetyltransferase" evidence="1">
    <location>
        <begin position="8"/>
        <end position="151"/>
    </location>
</feature>
<accession>E5XUH8</accession>
<gene>
    <name evidence="2" type="ORF">HMPREF9336_03150</name>
</gene>
<dbReference type="PROSITE" id="PS51186">
    <property type="entry name" value="GNAT"/>
    <property type="match status" value="1"/>
</dbReference>
<dbReference type="EMBL" id="ACZI02000001">
    <property type="protein sequence ID" value="EFV11957.2"/>
    <property type="molecule type" value="Genomic_DNA"/>
</dbReference>
<evidence type="ECO:0000313" key="3">
    <source>
        <dbReference type="Proteomes" id="UP000004816"/>
    </source>
</evidence>
<organism evidence="2 3">
    <name type="scientific">Segniliparus rugosus (strain ATCC BAA-974 / DSM 45345 / CCUG 50838 / CIP 108380 / JCM 13579 / CDC 945)</name>
    <dbReference type="NCBI Taxonomy" id="679197"/>
    <lineage>
        <taxon>Bacteria</taxon>
        <taxon>Bacillati</taxon>
        <taxon>Actinomycetota</taxon>
        <taxon>Actinomycetes</taxon>
        <taxon>Mycobacteriales</taxon>
        <taxon>Segniliparaceae</taxon>
        <taxon>Segniliparus</taxon>
    </lineage>
</organism>
<dbReference type="AlphaFoldDB" id="E5XUH8"/>
<keyword evidence="3" id="KW-1185">Reference proteome</keyword>
<dbReference type="eggNOG" id="COG0456">
    <property type="taxonomic scope" value="Bacteria"/>
</dbReference>
<dbReference type="Gene3D" id="3.40.630.30">
    <property type="match status" value="1"/>
</dbReference>
<protein>
    <recommendedName>
        <fullName evidence="1">N-acetyltransferase domain-containing protein</fullName>
    </recommendedName>
</protein>
<dbReference type="GO" id="GO:0016747">
    <property type="term" value="F:acyltransferase activity, transferring groups other than amino-acyl groups"/>
    <property type="evidence" value="ECO:0007669"/>
    <property type="project" value="InterPro"/>
</dbReference>
<dbReference type="CDD" id="cd04301">
    <property type="entry name" value="NAT_SF"/>
    <property type="match status" value="1"/>
</dbReference>
<comment type="caution">
    <text evidence="2">The sequence shown here is derived from an EMBL/GenBank/DDBJ whole genome shotgun (WGS) entry which is preliminary data.</text>
</comment>
<proteinExistence type="predicted"/>
<evidence type="ECO:0000259" key="1">
    <source>
        <dbReference type="PROSITE" id="PS51186"/>
    </source>
</evidence>